<dbReference type="EMBL" id="JBHUFD010000003">
    <property type="protein sequence ID" value="MFD1872478.1"/>
    <property type="molecule type" value="Genomic_DNA"/>
</dbReference>
<keyword evidence="3" id="KW-1185">Reference proteome</keyword>
<dbReference type="SUPFAM" id="SSF88697">
    <property type="entry name" value="PUA domain-like"/>
    <property type="match status" value="1"/>
</dbReference>
<dbReference type="InterPro" id="IPR003105">
    <property type="entry name" value="SRA_YDG"/>
</dbReference>
<dbReference type="PANTHER" id="PTHR14140:SF27">
    <property type="entry name" value="OS04G0289800 PROTEIN"/>
    <property type="match status" value="1"/>
</dbReference>
<comment type="caution">
    <text evidence="2">The sequence shown here is derived from an EMBL/GenBank/DDBJ whole genome shotgun (WGS) entry which is preliminary data.</text>
</comment>
<dbReference type="SMART" id="SM00466">
    <property type="entry name" value="SRA"/>
    <property type="match status" value="1"/>
</dbReference>
<dbReference type="RefSeq" id="WP_382312903.1">
    <property type="nucleotide sequence ID" value="NZ_JBHUFD010000003.1"/>
</dbReference>
<organism evidence="2 3">
    <name type="scientific">Hymenobacter bucti</name>
    <dbReference type="NCBI Taxonomy" id="1844114"/>
    <lineage>
        <taxon>Bacteria</taxon>
        <taxon>Pseudomonadati</taxon>
        <taxon>Bacteroidota</taxon>
        <taxon>Cytophagia</taxon>
        <taxon>Cytophagales</taxon>
        <taxon>Hymenobacteraceae</taxon>
        <taxon>Hymenobacter</taxon>
    </lineage>
</organism>
<evidence type="ECO:0000313" key="3">
    <source>
        <dbReference type="Proteomes" id="UP001597197"/>
    </source>
</evidence>
<dbReference type="InterPro" id="IPR045134">
    <property type="entry name" value="UHRF1/2-like"/>
</dbReference>
<dbReference type="Pfam" id="PF02182">
    <property type="entry name" value="SAD_SRA"/>
    <property type="match status" value="1"/>
</dbReference>
<reference evidence="3" key="1">
    <citation type="journal article" date="2019" name="Int. J. Syst. Evol. Microbiol.">
        <title>The Global Catalogue of Microorganisms (GCM) 10K type strain sequencing project: providing services to taxonomists for standard genome sequencing and annotation.</title>
        <authorList>
            <consortium name="The Broad Institute Genomics Platform"/>
            <consortium name="The Broad Institute Genome Sequencing Center for Infectious Disease"/>
            <person name="Wu L."/>
            <person name="Ma J."/>
        </authorList>
    </citation>
    <scope>NUCLEOTIDE SEQUENCE [LARGE SCALE GENOMIC DNA]</scope>
    <source>
        <strain evidence="3">CGMCC 1.15795</strain>
    </source>
</reference>
<dbReference type="Gene3D" id="2.30.280.10">
    <property type="entry name" value="SRA-YDG"/>
    <property type="match status" value="1"/>
</dbReference>
<name>A0ABW4QSD8_9BACT</name>
<dbReference type="Proteomes" id="UP001597197">
    <property type="component" value="Unassembled WGS sequence"/>
</dbReference>
<protein>
    <submittedName>
        <fullName evidence="2">YDG/SRA domain-containing protein</fullName>
    </submittedName>
</protein>
<dbReference type="InterPro" id="IPR015947">
    <property type="entry name" value="PUA-like_sf"/>
</dbReference>
<sequence>MSKLIPPFGHVGTAQPGDLFHSRLELSLLGQHRPRRAGVCATAALGAESIILADQYEDDEIHDAYFWYAGHGGRDAETGRQVANQALTPRNRALLRSQETGRPVRVFRRIAPGGDWQFRYEGLWRVVAHTYGPGRSGFQVYRFRLEPIIQAISEQLIATSFSYDN</sequence>
<evidence type="ECO:0000259" key="1">
    <source>
        <dbReference type="PROSITE" id="PS51015"/>
    </source>
</evidence>
<gene>
    <name evidence="2" type="ORF">ACFSDX_08565</name>
</gene>
<proteinExistence type="predicted"/>
<dbReference type="InterPro" id="IPR036987">
    <property type="entry name" value="SRA-YDG_sf"/>
</dbReference>
<accession>A0ABW4QSD8</accession>
<feature type="domain" description="YDG" evidence="1">
    <location>
        <begin position="9"/>
        <end position="147"/>
    </location>
</feature>
<dbReference type="PROSITE" id="PS51015">
    <property type="entry name" value="YDG"/>
    <property type="match status" value="1"/>
</dbReference>
<evidence type="ECO:0000313" key="2">
    <source>
        <dbReference type="EMBL" id="MFD1872478.1"/>
    </source>
</evidence>
<dbReference type="PANTHER" id="PTHR14140">
    <property type="entry name" value="E3 UBIQUITIN-PROTEIN LIGASE UHRF-RELATED"/>
    <property type="match status" value="1"/>
</dbReference>